<evidence type="ECO:0000256" key="5">
    <source>
        <dbReference type="HAMAP-Rule" id="MF_00235"/>
    </source>
</evidence>
<feature type="region of interest" description="NMP" evidence="5">
    <location>
        <begin position="41"/>
        <end position="70"/>
    </location>
</feature>
<comment type="catalytic activity">
    <reaction evidence="5 7">
        <text>AMP + ATP = 2 ADP</text>
        <dbReference type="Rhea" id="RHEA:12973"/>
        <dbReference type="ChEBI" id="CHEBI:30616"/>
        <dbReference type="ChEBI" id="CHEBI:456215"/>
        <dbReference type="ChEBI" id="CHEBI:456216"/>
        <dbReference type="EC" id="2.7.4.3"/>
    </reaction>
</comment>
<comment type="domain">
    <text evidence="5">Consists of three domains, a large central CORE domain and two small peripheral domains, NMPbind and LID, which undergo movements during catalysis. The LID domain closes over the site of phosphoryl transfer upon ATP binding. Assembling and dissambling the active center during each catalytic cycle provides an effective means to prevent ATP hydrolysis.</text>
</comment>
<dbReference type="PROSITE" id="PS00113">
    <property type="entry name" value="ADENYLATE_KINASE"/>
    <property type="match status" value="1"/>
</dbReference>
<dbReference type="UniPathway" id="UPA00588">
    <property type="reaction ID" value="UER00649"/>
</dbReference>
<dbReference type="PANTHER" id="PTHR23359">
    <property type="entry name" value="NUCLEOTIDE KINASE"/>
    <property type="match status" value="1"/>
</dbReference>
<dbReference type="CDD" id="cd01428">
    <property type="entry name" value="ADK"/>
    <property type="match status" value="1"/>
</dbReference>
<gene>
    <name evidence="5" type="primary">adk</name>
    <name evidence="8" type="ORF">AXG55_11580</name>
</gene>
<dbReference type="InterPro" id="IPR027417">
    <property type="entry name" value="P-loop_NTPase"/>
</dbReference>
<evidence type="ECO:0000256" key="2">
    <source>
        <dbReference type="ARBA" id="ARBA00022727"/>
    </source>
</evidence>
<dbReference type="InterPro" id="IPR006259">
    <property type="entry name" value="Adenyl_kin_sub"/>
</dbReference>
<comment type="similarity">
    <text evidence="5 6">Belongs to the adenylate kinase family.</text>
</comment>
<keyword evidence="2 5" id="KW-0545">Nucleotide biosynthesis</keyword>
<dbReference type="HAMAP" id="MF_00235">
    <property type="entry name" value="Adenylate_kinase_Adk"/>
    <property type="match status" value="1"/>
</dbReference>
<dbReference type="PRINTS" id="PR00094">
    <property type="entry name" value="ADENYLTKNASE"/>
</dbReference>
<comment type="pathway">
    <text evidence="5">Purine metabolism; AMP biosynthesis via salvage pathway; AMP from ADP: step 1/1.</text>
</comment>
<dbReference type="Proteomes" id="UP000184731">
    <property type="component" value="Chromosome"/>
</dbReference>
<dbReference type="InterPro" id="IPR033690">
    <property type="entry name" value="Adenylat_kinase_CS"/>
</dbReference>
<evidence type="ECO:0000256" key="1">
    <source>
        <dbReference type="ARBA" id="ARBA00022679"/>
    </source>
</evidence>
<dbReference type="STRING" id="1915309.AXG55_11580"/>
<keyword evidence="1 5" id="KW-0808">Transferase</keyword>
<dbReference type="InterPro" id="IPR000850">
    <property type="entry name" value="Adenylat/UMP-CMP_kin"/>
</dbReference>
<dbReference type="EMBL" id="CP017834">
    <property type="protein sequence ID" value="APJ04515.1"/>
    <property type="molecule type" value="Genomic_DNA"/>
</dbReference>
<dbReference type="Pfam" id="PF00406">
    <property type="entry name" value="ADK"/>
    <property type="match status" value="1"/>
</dbReference>
<evidence type="ECO:0000313" key="8">
    <source>
        <dbReference type="EMBL" id="APJ04515.1"/>
    </source>
</evidence>
<feature type="binding site" evidence="5">
    <location>
        <begin position="21"/>
        <end position="26"/>
    </location>
    <ligand>
        <name>ATP</name>
        <dbReference type="ChEBI" id="CHEBI:30616"/>
    </ligand>
</feature>
<feature type="binding site" evidence="5">
    <location>
        <position position="214"/>
    </location>
    <ligand>
        <name>ATP</name>
        <dbReference type="ChEBI" id="CHEBI:30616"/>
    </ligand>
</feature>
<feature type="binding site" evidence="5">
    <location>
        <position position="140"/>
    </location>
    <ligand>
        <name>ATP</name>
        <dbReference type="ChEBI" id="CHEBI:30616"/>
    </ligand>
</feature>
<keyword evidence="5 7" id="KW-0067">ATP-binding</keyword>
<dbReference type="AlphaFoldDB" id="A0A1L4D2S9"/>
<proteinExistence type="inferred from homology"/>
<dbReference type="SUPFAM" id="SSF52540">
    <property type="entry name" value="P-loop containing nucleoside triphosphate hydrolases"/>
    <property type="match status" value="1"/>
</dbReference>
<name>A0A1L4D2S9_9BACT</name>
<evidence type="ECO:0000256" key="4">
    <source>
        <dbReference type="ARBA" id="ARBA00022777"/>
    </source>
</evidence>
<comment type="function">
    <text evidence="5">Catalyzes the reversible transfer of the terminal phosphate group between ATP and AMP. Plays an important role in cellular energy homeostasis and in adenine nucleotide metabolism.</text>
</comment>
<reference evidence="8 9" key="1">
    <citation type="submission" date="2016-10" db="EMBL/GenBank/DDBJ databases">
        <title>Silvanigrella aquatica sp. nov., isolated from a freshwater lake located in the Black Forest, Germany, description of Silvanigrellaceae fam. nov., Silvanigrellales ord. nov., reclassification of the order Bdellovibrionales in the class Oligoflexia, reclassification of the families Bacteriovoracaceae and Halobacteriovoraceae in the new order Bacteriovoracales ord. nov., and reclassification of the family Pseudobacteriovoracaceae in the order Oligoflexiales.</title>
        <authorList>
            <person name="Hahn M.W."/>
            <person name="Schmidt J."/>
            <person name="Koll U."/>
            <person name="Rohde M."/>
            <person name="Verbag S."/>
            <person name="Pitt A."/>
            <person name="Nakai R."/>
            <person name="Naganuma T."/>
            <person name="Lang E."/>
        </authorList>
    </citation>
    <scope>NUCLEOTIDE SEQUENCE [LARGE SCALE GENOMIC DNA]</scope>
    <source>
        <strain evidence="8 9">MWH-Nonnen-W8red</strain>
    </source>
</reference>
<dbReference type="GO" id="GO:0044209">
    <property type="term" value="P:AMP salvage"/>
    <property type="evidence" value="ECO:0007669"/>
    <property type="project" value="UniProtKB-UniRule"/>
</dbReference>
<keyword evidence="9" id="KW-1185">Reference proteome</keyword>
<dbReference type="GO" id="GO:0005737">
    <property type="term" value="C:cytoplasm"/>
    <property type="evidence" value="ECO:0007669"/>
    <property type="project" value="UniProtKB-SubCell"/>
</dbReference>
<comment type="caution">
    <text evidence="5">Lacks conserved residue(s) required for the propagation of feature annotation.</text>
</comment>
<feature type="binding site" evidence="5">
    <location>
        <position position="175"/>
    </location>
    <ligand>
        <name>AMP</name>
        <dbReference type="ChEBI" id="CHEBI:456215"/>
    </ligand>
</feature>
<dbReference type="EC" id="2.7.4.3" evidence="5 7"/>
<dbReference type="GO" id="GO:0005524">
    <property type="term" value="F:ATP binding"/>
    <property type="evidence" value="ECO:0007669"/>
    <property type="project" value="UniProtKB-UniRule"/>
</dbReference>
<comment type="subunit">
    <text evidence="5 7">Monomer.</text>
</comment>
<feature type="binding site" evidence="5">
    <location>
        <position position="42"/>
    </location>
    <ligand>
        <name>AMP</name>
        <dbReference type="ChEBI" id="CHEBI:456215"/>
    </ligand>
</feature>
<feature type="binding site" evidence="5">
    <location>
        <position position="186"/>
    </location>
    <ligand>
        <name>AMP</name>
        <dbReference type="ChEBI" id="CHEBI:456215"/>
    </ligand>
</feature>
<accession>A0A1L4D2S9</accession>
<sequence>MIQGYEAGLLMKVIIFLGPPGVGKGTQCSLLSTRLGVKHISTGAIIRQEIASESALGLRVKSIVEAGHLVDDKSIFECLESALSSMNFQNNDLILLDGIPRNLSQAKEFEVLIGKFSSKVDLVISLSADLNKLLERFERRWTCSACGKIESIAPHTDMSHYACRSCEKTGTMFRRKDDEPETVKRRFAVYQQETLPLVSYYADKNNLSIIDGLRQPEIVYAEIVSILLRK</sequence>
<dbReference type="GO" id="GO:0004017">
    <property type="term" value="F:AMP kinase activity"/>
    <property type="evidence" value="ECO:0007669"/>
    <property type="project" value="UniProtKB-UniRule"/>
</dbReference>
<evidence type="ECO:0000256" key="3">
    <source>
        <dbReference type="ARBA" id="ARBA00022741"/>
    </source>
</evidence>
<dbReference type="KEGG" id="saqi:AXG55_11580"/>
<organism evidence="8 9">
    <name type="scientific">Silvanigrella aquatica</name>
    <dbReference type="NCBI Taxonomy" id="1915309"/>
    <lineage>
        <taxon>Bacteria</taxon>
        <taxon>Pseudomonadati</taxon>
        <taxon>Bdellovibrionota</taxon>
        <taxon>Oligoflexia</taxon>
        <taxon>Silvanigrellales</taxon>
        <taxon>Silvanigrellaceae</taxon>
        <taxon>Silvanigrella</taxon>
    </lineage>
</organism>
<dbReference type="NCBIfam" id="TIGR01351">
    <property type="entry name" value="adk"/>
    <property type="match status" value="1"/>
</dbReference>
<feature type="binding site" evidence="5">
    <location>
        <begin position="68"/>
        <end position="70"/>
    </location>
    <ligand>
        <name>AMP</name>
        <dbReference type="ChEBI" id="CHEBI:456215"/>
    </ligand>
</feature>
<comment type="subcellular location">
    <subcellularLocation>
        <location evidence="5 7">Cytoplasm</location>
    </subcellularLocation>
</comment>
<keyword evidence="5" id="KW-0963">Cytoplasm</keyword>
<protein>
    <recommendedName>
        <fullName evidence="5 7">Adenylate kinase</fullName>
        <shortName evidence="5">AK</shortName>
        <ecNumber evidence="5 7">2.7.4.3</ecNumber>
    </recommendedName>
    <alternativeName>
        <fullName evidence="5">ATP-AMP transphosphorylase</fullName>
    </alternativeName>
    <alternativeName>
        <fullName evidence="5">ATP:AMP phosphotransferase</fullName>
    </alternativeName>
    <alternativeName>
        <fullName evidence="5">Adenylate monophosphate kinase</fullName>
    </alternativeName>
</protein>
<keyword evidence="4 5" id="KW-0418">Kinase</keyword>
<dbReference type="Gene3D" id="3.40.50.300">
    <property type="entry name" value="P-loop containing nucleotide triphosphate hydrolases"/>
    <property type="match status" value="1"/>
</dbReference>
<evidence type="ECO:0000256" key="7">
    <source>
        <dbReference type="RuleBase" id="RU003331"/>
    </source>
</evidence>
<evidence type="ECO:0000313" key="9">
    <source>
        <dbReference type="Proteomes" id="UP000184731"/>
    </source>
</evidence>
<keyword evidence="3 5" id="KW-0547">Nucleotide-binding</keyword>
<feature type="binding site" evidence="5">
    <location>
        <position position="105"/>
    </location>
    <ligand>
        <name>AMP</name>
        <dbReference type="ChEBI" id="CHEBI:456215"/>
    </ligand>
</feature>
<feature type="binding site" evidence="5">
    <location>
        <position position="47"/>
    </location>
    <ligand>
        <name>AMP</name>
        <dbReference type="ChEBI" id="CHEBI:456215"/>
    </ligand>
</feature>
<evidence type="ECO:0000256" key="6">
    <source>
        <dbReference type="RuleBase" id="RU003330"/>
    </source>
</evidence>
<dbReference type="OrthoDB" id="5292055at2"/>